<organism evidence="1">
    <name type="scientific">Zea mays</name>
    <name type="common">Maize</name>
    <dbReference type="NCBI Taxonomy" id="4577"/>
    <lineage>
        <taxon>Eukaryota</taxon>
        <taxon>Viridiplantae</taxon>
        <taxon>Streptophyta</taxon>
        <taxon>Embryophyta</taxon>
        <taxon>Tracheophyta</taxon>
        <taxon>Spermatophyta</taxon>
        <taxon>Magnoliopsida</taxon>
        <taxon>Liliopsida</taxon>
        <taxon>Poales</taxon>
        <taxon>Poaceae</taxon>
        <taxon>PACMAD clade</taxon>
        <taxon>Panicoideae</taxon>
        <taxon>Andropogonodae</taxon>
        <taxon>Andropogoneae</taxon>
        <taxon>Tripsacinae</taxon>
        <taxon>Zea</taxon>
    </lineage>
</organism>
<protein>
    <submittedName>
        <fullName evidence="1">FIP1</fullName>
    </submittedName>
</protein>
<name>A0A1D6JAQ3_MAIZE</name>
<evidence type="ECO:0000313" key="1">
    <source>
        <dbReference type="EMBL" id="AQK44976.1"/>
    </source>
</evidence>
<accession>A0A1D6JAQ3</accession>
<gene>
    <name evidence="1" type="ORF">ZEAMMB73_Zm00001d025901</name>
</gene>
<dbReference type="EMBL" id="CM000786">
    <property type="protein sequence ID" value="AQK44976.1"/>
    <property type="molecule type" value="Genomic_DNA"/>
</dbReference>
<reference evidence="1" key="1">
    <citation type="submission" date="2015-12" db="EMBL/GenBank/DDBJ databases">
        <title>Update maize B73 reference genome by single molecule sequencing technologies.</title>
        <authorList>
            <consortium name="Maize Genome Sequencing Project"/>
            <person name="Ware D."/>
        </authorList>
    </citation>
    <scope>NUCLEOTIDE SEQUENCE</scope>
    <source>
        <tissue evidence="1">Seedling</tissue>
    </source>
</reference>
<sequence length="32" mass="3305">MTSGDPPAGPAIVVLLCGLLHLCAYVVGFRFS</sequence>
<proteinExistence type="predicted"/>
<dbReference type="AlphaFoldDB" id="A0A1D6JAQ3"/>